<organism evidence="1 2">
    <name type="scientific">Actinomadura bangladeshensis</name>
    <dbReference type="NCBI Taxonomy" id="453573"/>
    <lineage>
        <taxon>Bacteria</taxon>
        <taxon>Bacillati</taxon>
        <taxon>Actinomycetota</taxon>
        <taxon>Actinomycetes</taxon>
        <taxon>Streptosporangiales</taxon>
        <taxon>Thermomonosporaceae</taxon>
        <taxon>Actinomadura</taxon>
    </lineage>
</organism>
<protein>
    <submittedName>
        <fullName evidence="1">Uncharacterized protein</fullName>
    </submittedName>
</protein>
<proteinExistence type="predicted"/>
<gene>
    <name evidence="1" type="ORF">G3I70_37030</name>
</gene>
<dbReference type="EMBL" id="JAAGLI010000992">
    <property type="protein sequence ID" value="NEA28064.1"/>
    <property type="molecule type" value="Genomic_DNA"/>
</dbReference>
<sequence>GEVERIWVPFAAWAVAAAALHRPPARGWLAAQAATALAVQALVLSPW</sequence>
<evidence type="ECO:0000313" key="2">
    <source>
        <dbReference type="Proteomes" id="UP000475532"/>
    </source>
</evidence>
<feature type="non-terminal residue" evidence="1">
    <location>
        <position position="1"/>
    </location>
</feature>
<name>A0A6L9QVV6_9ACTN</name>
<reference evidence="1 2" key="1">
    <citation type="submission" date="2020-01" db="EMBL/GenBank/DDBJ databases">
        <title>Insect and environment-associated Actinomycetes.</title>
        <authorList>
            <person name="Currrie C."/>
            <person name="Chevrette M."/>
            <person name="Carlson C."/>
            <person name="Stubbendieck R."/>
            <person name="Wendt-Pienkowski E."/>
        </authorList>
    </citation>
    <scope>NUCLEOTIDE SEQUENCE [LARGE SCALE GENOMIC DNA]</scope>
    <source>
        <strain evidence="1 2">SID10258</strain>
    </source>
</reference>
<dbReference type="Proteomes" id="UP000475532">
    <property type="component" value="Unassembled WGS sequence"/>
</dbReference>
<comment type="caution">
    <text evidence="1">The sequence shown here is derived from an EMBL/GenBank/DDBJ whole genome shotgun (WGS) entry which is preliminary data.</text>
</comment>
<accession>A0A6L9QVV6</accession>
<evidence type="ECO:0000313" key="1">
    <source>
        <dbReference type="EMBL" id="NEA28064.1"/>
    </source>
</evidence>
<dbReference type="AlphaFoldDB" id="A0A6L9QVV6"/>